<keyword evidence="2" id="KW-0805">Transcription regulation</keyword>
<dbReference type="GO" id="GO:0003677">
    <property type="term" value="F:DNA binding"/>
    <property type="evidence" value="ECO:0007669"/>
    <property type="project" value="UniProtKB-KW"/>
</dbReference>
<name>A0A1G2EV61_9BACT</name>
<accession>A0A1G2EV61</accession>
<dbReference type="PANTHER" id="PTHR43133:SF8">
    <property type="entry name" value="RNA POLYMERASE SIGMA FACTOR HI_1459-RELATED"/>
    <property type="match status" value="1"/>
</dbReference>
<gene>
    <name evidence="8" type="ORF">A2931_01350</name>
</gene>
<evidence type="ECO:0000313" key="9">
    <source>
        <dbReference type="Proteomes" id="UP000177486"/>
    </source>
</evidence>
<evidence type="ECO:0000313" key="8">
    <source>
        <dbReference type="EMBL" id="OGZ29695.1"/>
    </source>
</evidence>
<comment type="caution">
    <text evidence="8">The sequence shown here is derived from an EMBL/GenBank/DDBJ whole genome shotgun (WGS) entry which is preliminary data.</text>
</comment>
<dbReference type="SUPFAM" id="SSF88946">
    <property type="entry name" value="Sigma2 domain of RNA polymerase sigma factors"/>
    <property type="match status" value="1"/>
</dbReference>
<evidence type="ECO:0000259" key="6">
    <source>
        <dbReference type="Pfam" id="PF04542"/>
    </source>
</evidence>
<dbReference type="NCBIfam" id="TIGR02937">
    <property type="entry name" value="sigma70-ECF"/>
    <property type="match status" value="1"/>
</dbReference>
<dbReference type="Pfam" id="PF04542">
    <property type="entry name" value="Sigma70_r2"/>
    <property type="match status" value="1"/>
</dbReference>
<protein>
    <recommendedName>
        <fullName evidence="10">RNA polymerase sigma-70 region 2 domain-containing protein</fullName>
    </recommendedName>
</protein>
<dbReference type="InterPro" id="IPR013324">
    <property type="entry name" value="RNA_pol_sigma_r3/r4-like"/>
</dbReference>
<dbReference type="AlphaFoldDB" id="A0A1G2EV61"/>
<dbReference type="GO" id="GO:0006352">
    <property type="term" value="P:DNA-templated transcription initiation"/>
    <property type="evidence" value="ECO:0007669"/>
    <property type="project" value="InterPro"/>
</dbReference>
<keyword evidence="5" id="KW-0804">Transcription</keyword>
<dbReference type="Gene3D" id="1.10.10.10">
    <property type="entry name" value="Winged helix-like DNA-binding domain superfamily/Winged helix DNA-binding domain"/>
    <property type="match status" value="1"/>
</dbReference>
<dbReference type="Proteomes" id="UP000177486">
    <property type="component" value="Unassembled WGS sequence"/>
</dbReference>
<dbReference type="InterPro" id="IPR014284">
    <property type="entry name" value="RNA_pol_sigma-70_dom"/>
</dbReference>
<dbReference type="InterPro" id="IPR039425">
    <property type="entry name" value="RNA_pol_sigma-70-like"/>
</dbReference>
<feature type="domain" description="RNA polymerase sigma factor 70 region 4 type 2" evidence="7">
    <location>
        <begin position="129"/>
        <end position="178"/>
    </location>
</feature>
<dbReference type="Gene3D" id="1.10.1740.10">
    <property type="match status" value="1"/>
</dbReference>
<evidence type="ECO:0000259" key="7">
    <source>
        <dbReference type="Pfam" id="PF08281"/>
    </source>
</evidence>
<organism evidence="8 9">
    <name type="scientific">Candidatus Niyogibacteria bacterium RIFCSPLOWO2_01_FULL_45_48</name>
    <dbReference type="NCBI Taxonomy" id="1801724"/>
    <lineage>
        <taxon>Bacteria</taxon>
        <taxon>Candidatus Niyogiibacteriota</taxon>
    </lineage>
</organism>
<dbReference type="EMBL" id="MHMQ01000033">
    <property type="protein sequence ID" value="OGZ29695.1"/>
    <property type="molecule type" value="Genomic_DNA"/>
</dbReference>
<dbReference type="InterPro" id="IPR036388">
    <property type="entry name" value="WH-like_DNA-bd_sf"/>
</dbReference>
<dbReference type="GO" id="GO:0016987">
    <property type="term" value="F:sigma factor activity"/>
    <property type="evidence" value="ECO:0007669"/>
    <property type="project" value="UniProtKB-KW"/>
</dbReference>
<dbReference type="InterPro" id="IPR013249">
    <property type="entry name" value="RNA_pol_sigma70_r4_t2"/>
</dbReference>
<evidence type="ECO:0000256" key="1">
    <source>
        <dbReference type="ARBA" id="ARBA00010641"/>
    </source>
</evidence>
<reference evidence="8 9" key="1">
    <citation type="journal article" date="2016" name="Nat. Commun.">
        <title>Thousands of microbial genomes shed light on interconnected biogeochemical processes in an aquifer system.</title>
        <authorList>
            <person name="Anantharaman K."/>
            <person name="Brown C.T."/>
            <person name="Hug L.A."/>
            <person name="Sharon I."/>
            <person name="Castelle C.J."/>
            <person name="Probst A.J."/>
            <person name="Thomas B.C."/>
            <person name="Singh A."/>
            <person name="Wilkins M.J."/>
            <person name="Karaoz U."/>
            <person name="Brodie E.L."/>
            <person name="Williams K.H."/>
            <person name="Hubbard S.S."/>
            <person name="Banfield J.F."/>
        </authorList>
    </citation>
    <scope>NUCLEOTIDE SEQUENCE [LARGE SCALE GENOMIC DNA]</scope>
</reference>
<evidence type="ECO:0008006" key="10">
    <source>
        <dbReference type="Google" id="ProtNLM"/>
    </source>
</evidence>
<keyword evidence="3" id="KW-0731">Sigma factor</keyword>
<feature type="domain" description="RNA polymerase sigma-70 region 2" evidence="6">
    <location>
        <begin position="29"/>
        <end position="96"/>
    </location>
</feature>
<dbReference type="InterPro" id="IPR013325">
    <property type="entry name" value="RNA_pol_sigma_r2"/>
</dbReference>
<dbReference type="SUPFAM" id="SSF88659">
    <property type="entry name" value="Sigma3 and sigma4 domains of RNA polymerase sigma factors"/>
    <property type="match status" value="1"/>
</dbReference>
<keyword evidence="4" id="KW-0238">DNA-binding</keyword>
<comment type="similarity">
    <text evidence="1">Belongs to the sigma-70 factor family. ECF subfamily.</text>
</comment>
<evidence type="ECO:0000256" key="3">
    <source>
        <dbReference type="ARBA" id="ARBA00023082"/>
    </source>
</evidence>
<evidence type="ECO:0000256" key="4">
    <source>
        <dbReference type="ARBA" id="ARBA00023125"/>
    </source>
</evidence>
<evidence type="ECO:0000256" key="5">
    <source>
        <dbReference type="ARBA" id="ARBA00023163"/>
    </source>
</evidence>
<dbReference type="PANTHER" id="PTHR43133">
    <property type="entry name" value="RNA POLYMERASE ECF-TYPE SIGMA FACTO"/>
    <property type="match status" value="1"/>
</dbReference>
<sequence length="190" mass="22124">MNIDEDFGSLKDEEVLFASLEKPALFRVLMARYEKAFLRKAKSVVYREEDAEDVVQDAFTKIYFNANKFKKRPGIQFKSWAYKILVNTAINKYHQLKKRRGVEFSDALMYEETLESNENLVAAADAKMIVADAISKLPAESQKLLTSYYIQDKSYRDIATEEKMTTAALKMKLFRAKRLFKKILNDNLYN</sequence>
<dbReference type="InterPro" id="IPR007627">
    <property type="entry name" value="RNA_pol_sigma70_r2"/>
</dbReference>
<evidence type="ECO:0000256" key="2">
    <source>
        <dbReference type="ARBA" id="ARBA00023015"/>
    </source>
</evidence>
<proteinExistence type="inferred from homology"/>
<dbReference type="Pfam" id="PF08281">
    <property type="entry name" value="Sigma70_r4_2"/>
    <property type="match status" value="1"/>
</dbReference>